<dbReference type="KEGG" id="ppru:FDP22_04525"/>
<protein>
    <submittedName>
        <fullName evidence="4">Fumarylacetoacetate hydrolase family protein</fullName>
    </submittedName>
</protein>
<dbReference type="SUPFAM" id="SSF56529">
    <property type="entry name" value="FAH"/>
    <property type="match status" value="1"/>
</dbReference>
<keyword evidence="4" id="KW-0378">Hydrolase</keyword>
<comment type="similarity">
    <text evidence="1">Belongs to the FAH family.</text>
</comment>
<sequence length="288" mass="31386">MRLLSFGLNGVLHAGAWVAEGIVDLSARMEGASVREILESGRLAEAEALAARVPADHAHDAVEHALPIPDPEKIYCVGVNYMNRNEEYKDGSEAPKYPSLFVRNPLSFSPHGQAILVPPESEQLDYEGEIVLVIGKAGRRIPQSAAMDHVAGFTVMNEGTIRDWVRHGKFNVTPGKNWDRSGGLGPWIETAPEGVDIHDMRVETRVNGELRQSDTTASMAFPFERIIEYVSSFATLLPGDLIATGTPTGAGARFDPPKWLVEGDVVEVTVEGVGSLRNPVEKERPREA</sequence>
<evidence type="ECO:0000313" key="4">
    <source>
        <dbReference type="EMBL" id="QDL91109.1"/>
    </source>
</evidence>
<gene>
    <name evidence="4" type="ORF">FDP22_04525</name>
</gene>
<accession>A0A5B8FX73</accession>
<dbReference type="Pfam" id="PF01557">
    <property type="entry name" value="FAA_hydrolase"/>
    <property type="match status" value="1"/>
</dbReference>
<dbReference type="GO" id="GO:0016787">
    <property type="term" value="F:hydrolase activity"/>
    <property type="evidence" value="ECO:0007669"/>
    <property type="project" value="UniProtKB-KW"/>
</dbReference>
<dbReference type="Proteomes" id="UP000305888">
    <property type="component" value="Chromosome"/>
</dbReference>
<reference evidence="4 5" key="1">
    <citation type="submission" date="2019-06" db="EMBL/GenBank/DDBJ databases">
        <title>Genome sequence of Rhodobacteraceae bacterium D4M1.</title>
        <authorList>
            <person name="Cao J."/>
        </authorList>
    </citation>
    <scope>NUCLEOTIDE SEQUENCE [LARGE SCALE GENOMIC DNA]</scope>
    <source>
        <strain evidence="4 5">D4M1</strain>
    </source>
</reference>
<dbReference type="GO" id="GO:0044281">
    <property type="term" value="P:small molecule metabolic process"/>
    <property type="evidence" value="ECO:0007669"/>
    <property type="project" value="UniProtKB-ARBA"/>
</dbReference>
<dbReference type="RefSeq" id="WP_138575485.1">
    <property type="nucleotide sequence ID" value="NZ_CP040818.1"/>
</dbReference>
<evidence type="ECO:0000256" key="1">
    <source>
        <dbReference type="ARBA" id="ARBA00010211"/>
    </source>
</evidence>
<dbReference type="AlphaFoldDB" id="A0A5B8FX73"/>
<evidence type="ECO:0000256" key="2">
    <source>
        <dbReference type="ARBA" id="ARBA00022723"/>
    </source>
</evidence>
<proteinExistence type="inferred from homology"/>
<keyword evidence="5" id="KW-1185">Reference proteome</keyword>
<dbReference type="PANTHER" id="PTHR42796:SF4">
    <property type="entry name" value="FUMARYLACETOACETATE HYDROLASE DOMAIN-CONTAINING PROTEIN 2A"/>
    <property type="match status" value="1"/>
</dbReference>
<dbReference type="InterPro" id="IPR051121">
    <property type="entry name" value="FAH"/>
</dbReference>
<keyword evidence="2" id="KW-0479">Metal-binding</keyword>
<evidence type="ECO:0000313" key="5">
    <source>
        <dbReference type="Proteomes" id="UP000305888"/>
    </source>
</evidence>
<dbReference type="InterPro" id="IPR011234">
    <property type="entry name" value="Fumarylacetoacetase-like_C"/>
</dbReference>
<dbReference type="InterPro" id="IPR036663">
    <property type="entry name" value="Fumarylacetoacetase_C_sf"/>
</dbReference>
<dbReference type="GO" id="GO:0046872">
    <property type="term" value="F:metal ion binding"/>
    <property type="evidence" value="ECO:0007669"/>
    <property type="project" value="UniProtKB-KW"/>
</dbReference>
<dbReference type="EMBL" id="CP040818">
    <property type="protein sequence ID" value="QDL91109.1"/>
    <property type="molecule type" value="Genomic_DNA"/>
</dbReference>
<dbReference type="Gene3D" id="3.90.850.10">
    <property type="entry name" value="Fumarylacetoacetase-like, C-terminal domain"/>
    <property type="match status" value="1"/>
</dbReference>
<organism evidence="4 5">
    <name type="scientific">Paroceanicella profunda</name>
    <dbReference type="NCBI Taxonomy" id="2579971"/>
    <lineage>
        <taxon>Bacteria</taxon>
        <taxon>Pseudomonadati</taxon>
        <taxon>Pseudomonadota</taxon>
        <taxon>Alphaproteobacteria</taxon>
        <taxon>Rhodobacterales</taxon>
        <taxon>Paracoccaceae</taxon>
        <taxon>Paroceanicella</taxon>
    </lineage>
</organism>
<dbReference type="OrthoDB" id="5197601at2"/>
<feature type="domain" description="Fumarylacetoacetase-like C-terminal" evidence="3">
    <location>
        <begin position="73"/>
        <end position="280"/>
    </location>
</feature>
<dbReference type="PANTHER" id="PTHR42796">
    <property type="entry name" value="FUMARYLACETOACETATE HYDROLASE DOMAIN-CONTAINING PROTEIN 2A-RELATED"/>
    <property type="match status" value="1"/>
</dbReference>
<evidence type="ECO:0000259" key="3">
    <source>
        <dbReference type="Pfam" id="PF01557"/>
    </source>
</evidence>
<name>A0A5B8FX73_9RHOB</name>